<sequence>MRRAIDQNQYCISTDTTPGDRIRSTRRYRGNSGVLVQEAPGGKGVPPGDGEEICGLWNSVRLAVETVPPGGSCRICDLWGAWRLAVRVPRQAVWKLWRLAVSGSALEVRLLEFLELWLGTYPLSCGSG</sequence>
<keyword evidence="2" id="KW-1185">Reference proteome</keyword>
<accession>A0A4D6NB81</accession>
<proteinExistence type="predicted"/>
<evidence type="ECO:0000313" key="2">
    <source>
        <dbReference type="Proteomes" id="UP000501690"/>
    </source>
</evidence>
<reference evidence="1 2" key="1">
    <citation type="submission" date="2019-04" db="EMBL/GenBank/DDBJ databases">
        <title>An improved genome assembly and genetic linkage map for asparagus bean, Vigna unguiculata ssp. sesquipedialis.</title>
        <authorList>
            <person name="Xia Q."/>
            <person name="Zhang R."/>
            <person name="Dong Y."/>
        </authorList>
    </citation>
    <scope>NUCLEOTIDE SEQUENCE [LARGE SCALE GENOMIC DNA]</scope>
    <source>
        <tissue evidence="1">Leaf</tissue>
    </source>
</reference>
<dbReference type="Proteomes" id="UP000501690">
    <property type="component" value="Linkage Group LG10"/>
</dbReference>
<evidence type="ECO:0000313" key="1">
    <source>
        <dbReference type="EMBL" id="QCE10121.1"/>
    </source>
</evidence>
<dbReference type="EMBL" id="CP039354">
    <property type="protein sequence ID" value="QCE10121.1"/>
    <property type="molecule type" value="Genomic_DNA"/>
</dbReference>
<protein>
    <submittedName>
        <fullName evidence="1">Uncharacterized protein</fullName>
    </submittedName>
</protein>
<gene>
    <name evidence="1" type="ORF">DEO72_LG10g1347</name>
</gene>
<dbReference type="AlphaFoldDB" id="A0A4D6NB81"/>
<organism evidence="1 2">
    <name type="scientific">Vigna unguiculata</name>
    <name type="common">Cowpea</name>
    <dbReference type="NCBI Taxonomy" id="3917"/>
    <lineage>
        <taxon>Eukaryota</taxon>
        <taxon>Viridiplantae</taxon>
        <taxon>Streptophyta</taxon>
        <taxon>Embryophyta</taxon>
        <taxon>Tracheophyta</taxon>
        <taxon>Spermatophyta</taxon>
        <taxon>Magnoliopsida</taxon>
        <taxon>eudicotyledons</taxon>
        <taxon>Gunneridae</taxon>
        <taxon>Pentapetalae</taxon>
        <taxon>rosids</taxon>
        <taxon>fabids</taxon>
        <taxon>Fabales</taxon>
        <taxon>Fabaceae</taxon>
        <taxon>Papilionoideae</taxon>
        <taxon>50 kb inversion clade</taxon>
        <taxon>NPAAA clade</taxon>
        <taxon>indigoferoid/millettioid clade</taxon>
        <taxon>Phaseoleae</taxon>
        <taxon>Vigna</taxon>
    </lineage>
</organism>
<name>A0A4D6NB81_VIGUN</name>